<gene>
    <name evidence="1" type="ORF">KCMC57_61790</name>
</gene>
<protein>
    <submittedName>
        <fullName evidence="1">Uncharacterized protein</fullName>
    </submittedName>
</protein>
<reference evidence="1" key="1">
    <citation type="submission" date="2024-07" db="EMBL/GenBank/DDBJ databases">
        <title>Complete genome sequences of cellulolytic bacteria, Kitasatospora sp. CMC57 and Streptomyces sp. CMC78, isolated from Japanese agricultural soil.</title>
        <authorList>
            <person name="Hashimoto T."/>
            <person name="Ito M."/>
            <person name="Iwamoto M."/>
            <person name="Fukahori D."/>
            <person name="Shoda T."/>
            <person name="Sakoda M."/>
            <person name="Morohoshi T."/>
            <person name="Mitsuboshi M."/>
            <person name="Nishizawa T."/>
        </authorList>
    </citation>
    <scope>NUCLEOTIDE SEQUENCE</scope>
    <source>
        <strain evidence="1">CMC57</strain>
    </source>
</reference>
<evidence type="ECO:0000313" key="1">
    <source>
        <dbReference type="EMBL" id="BFP49811.1"/>
    </source>
</evidence>
<organism evidence="1">
    <name type="scientific">Kitasatospora sp. CMC57</name>
    <dbReference type="NCBI Taxonomy" id="3231513"/>
    <lineage>
        <taxon>Bacteria</taxon>
        <taxon>Bacillati</taxon>
        <taxon>Actinomycetota</taxon>
        <taxon>Actinomycetes</taxon>
        <taxon>Kitasatosporales</taxon>
        <taxon>Streptomycetaceae</taxon>
        <taxon>Kitasatospora</taxon>
    </lineage>
</organism>
<accession>A0AB33K7F7</accession>
<name>A0AB33K7F7_9ACTN</name>
<sequence>MAPGAPTPDRSSVVHTLDNAVVAGLPDEPALKTWGCLDGSPTIAAAPVGDRGQPWVQNVDEQRFLGTFRLLPDRDPDLVLSTHLPPAPGITGPMIDTLGSAAGSAPFEGPDQAALKQMLAGFEPA</sequence>
<dbReference type="AlphaFoldDB" id="A0AB33K7F7"/>
<dbReference type="EMBL" id="AP035881">
    <property type="protein sequence ID" value="BFP49811.1"/>
    <property type="molecule type" value="Genomic_DNA"/>
</dbReference>
<dbReference type="RefSeq" id="WP_407991873.1">
    <property type="nucleotide sequence ID" value="NZ_AP035881.2"/>
</dbReference>
<proteinExistence type="predicted"/>